<dbReference type="InterPro" id="IPR018990">
    <property type="entry name" value="Prot_inh_I42_chagasin"/>
</dbReference>
<organism evidence="5 6">
    <name type="scientific">Paratrimastix pyriformis</name>
    <dbReference type="NCBI Taxonomy" id="342808"/>
    <lineage>
        <taxon>Eukaryota</taxon>
        <taxon>Metamonada</taxon>
        <taxon>Preaxostyla</taxon>
        <taxon>Paratrimastigidae</taxon>
        <taxon>Paratrimastix</taxon>
    </lineage>
</organism>
<reference evidence="5" key="1">
    <citation type="journal article" date="2022" name="bioRxiv">
        <title>Genomics of Preaxostyla Flagellates Illuminates Evolutionary Transitions and the Path Towards Mitochondrial Loss.</title>
        <authorList>
            <person name="Novak L.V.F."/>
            <person name="Treitli S.C."/>
            <person name="Pyrih J."/>
            <person name="Halakuc P."/>
            <person name="Pipaliya S.V."/>
            <person name="Vacek V."/>
            <person name="Brzon O."/>
            <person name="Soukal P."/>
            <person name="Eme L."/>
            <person name="Dacks J.B."/>
            <person name="Karnkowska A."/>
            <person name="Elias M."/>
            <person name="Hampl V."/>
        </authorList>
    </citation>
    <scope>NUCLEOTIDE SEQUENCE</scope>
    <source>
        <strain evidence="5">RCP-MX</strain>
    </source>
</reference>
<keyword evidence="6" id="KW-1185">Reference proteome</keyword>
<dbReference type="Pfam" id="PF09394">
    <property type="entry name" value="Inhibitor_I42"/>
    <property type="match status" value="1"/>
</dbReference>
<keyword evidence="2" id="KW-0789">Thiol protease inhibitor</keyword>
<evidence type="ECO:0000256" key="2">
    <source>
        <dbReference type="ARBA" id="ARBA00022704"/>
    </source>
</evidence>
<evidence type="ECO:0000313" key="5">
    <source>
        <dbReference type="EMBL" id="KAJ4460198.1"/>
    </source>
</evidence>
<sequence>MLNLRVLFLLVPLVVCAPLAEDTEELPVRTNKVFRVSLEADHSTGYVWILKSTPETEKLVDMVRNYFQTDEGTKGHQIFALKTKGASGTANLVFEYKRPFDSHPLREKTIKLVSVAKSGERGVEGAS</sequence>
<protein>
    <recommendedName>
        <fullName evidence="4">Proteinase inhibitor I42 chagasin domain-containing protein</fullName>
    </recommendedName>
</protein>
<feature type="signal peptide" evidence="3">
    <location>
        <begin position="1"/>
        <end position="16"/>
    </location>
</feature>
<dbReference type="SUPFAM" id="SSF141066">
    <property type="entry name" value="ICP-like"/>
    <property type="match status" value="1"/>
</dbReference>
<feature type="chain" id="PRO_5045166586" description="Proteinase inhibitor I42 chagasin domain-containing protein" evidence="3">
    <location>
        <begin position="17"/>
        <end position="127"/>
    </location>
</feature>
<evidence type="ECO:0000259" key="4">
    <source>
        <dbReference type="Pfam" id="PF09394"/>
    </source>
</evidence>
<evidence type="ECO:0000256" key="1">
    <source>
        <dbReference type="ARBA" id="ARBA00022690"/>
    </source>
</evidence>
<proteinExistence type="predicted"/>
<name>A0ABQ8ULY9_9EUKA</name>
<comment type="caution">
    <text evidence="5">The sequence shown here is derived from an EMBL/GenBank/DDBJ whole genome shotgun (WGS) entry which is preliminary data.</text>
</comment>
<keyword evidence="1" id="KW-0646">Protease inhibitor</keyword>
<evidence type="ECO:0000313" key="6">
    <source>
        <dbReference type="Proteomes" id="UP001141327"/>
    </source>
</evidence>
<dbReference type="InterPro" id="IPR036331">
    <property type="entry name" value="Chagasin-like_sf"/>
</dbReference>
<accession>A0ABQ8ULY9</accession>
<keyword evidence="3" id="KW-0732">Signal</keyword>
<evidence type="ECO:0000256" key="3">
    <source>
        <dbReference type="SAM" id="SignalP"/>
    </source>
</evidence>
<gene>
    <name evidence="5" type="ORF">PAPYR_3587</name>
</gene>
<dbReference type="EMBL" id="JAPMOS010000014">
    <property type="protein sequence ID" value="KAJ4460198.1"/>
    <property type="molecule type" value="Genomic_DNA"/>
</dbReference>
<dbReference type="Gene3D" id="2.60.40.2020">
    <property type="match status" value="1"/>
</dbReference>
<dbReference type="Proteomes" id="UP001141327">
    <property type="component" value="Unassembled WGS sequence"/>
</dbReference>
<feature type="domain" description="Proteinase inhibitor I42 chagasin" evidence="4">
    <location>
        <begin position="28"/>
        <end position="111"/>
    </location>
</feature>